<sequence>MPNRRRSEAAPGIPTKTTTTTKQIRREIITTDTNNKAEDTTAVAKKMRLLPLTHDVIKPDHQFFLSPGMATTNEPISGGSIQDSIRKVGGFDPKLHVRNEKQI</sequence>
<dbReference type="Proteomes" id="UP000719412">
    <property type="component" value="Unassembled WGS sequence"/>
</dbReference>
<evidence type="ECO:0000313" key="3">
    <source>
        <dbReference type="Proteomes" id="UP000719412"/>
    </source>
</evidence>
<protein>
    <submittedName>
        <fullName evidence="2">Uncharacterized protein</fullName>
    </submittedName>
</protein>
<reference evidence="2" key="2">
    <citation type="submission" date="2021-08" db="EMBL/GenBank/DDBJ databases">
        <authorList>
            <person name="Eriksson T."/>
        </authorList>
    </citation>
    <scope>NUCLEOTIDE SEQUENCE</scope>
    <source>
        <strain evidence="2">Stoneville</strain>
        <tissue evidence="2">Whole head</tissue>
    </source>
</reference>
<gene>
    <name evidence="2" type="ORF">GEV33_001252</name>
</gene>
<name>A0A8J6HVN9_TENMO</name>
<feature type="region of interest" description="Disordered" evidence="1">
    <location>
        <begin position="1"/>
        <end position="21"/>
    </location>
</feature>
<accession>A0A8J6HVN9</accession>
<evidence type="ECO:0000256" key="1">
    <source>
        <dbReference type="SAM" id="MobiDB-lite"/>
    </source>
</evidence>
<comment type="caution">
    <text evidence="2">The sequence shown here is derived from an EMBL/GenBank/DDBJ whole genome shotgun (WGS) entry which is preliminary data.</text>
</comment>
<reference evidence="2" key="1">
    <citation type="journal article" date="2020" name="J Insects Food Feed">
        <title>The yellow mealworm (Tenebrio molitor) genome: a resource for the emerging insects as food and feed industry.</title>
        <authorList>
            <person name="Eriksson T."/>
            <person name="Andere A."/>
            <person name="Kelstrup H."/>
            <person name="Emery V."/>
            <person name="Picard C."/>
        </authorList>
    </citation>
    <scope>NUCLEOTIDE SEQUENCE</scope>
    <source>
        <strain evidence="2">Stoneville</strain>
        <tissue evidence="2">Whole head</tissue>
    </source>
</reference>
<organism evidence="2 3">
    <name type="scientific">Tenebrio molitor</name>
    <name type="common">Yellow mealworm beetle</name>
    <dbReference type="NCBI Taxonomy" id="7067"/>
    <lineage>
        <taxon>Eukaryota</taxon>
        <taxon>Metazoa</taxon>
        <taxon>Ecdysozoa</taxon>
        <taxon>Arthropoda</taxon>
        <taxon>Hexapoda</taxon>
        <taxon>Insecta</taxon>
        <taxon>Pterygota</taxon>
        <taxon>Neoptera</taxon>
        <taxon>Endopterygota</taxon>
        <taxon>Coleoptera</taxon>
        <taxon>Polyphaga</taxon>
        <taxon>Cucujiformia</taxon>
        <taxon>Tenebrionidae</taxon>
        <taxon>Tenebrio</taxon>
    </lineage>
</organism>
<proteinExistence type="predicted"/>
<keyword evidence="3" id="KW-1185">Reference proteome</keyword>
<dbReference type="EMBL" id="JABDTM020007415">
    <property type="protein sequence ID" value="KAH0821539.1"/>
    <property type="molecule type" value="Genomic_DNA"/>
</dbReference>
<evidence type="ECO:0000313" key="2">
    <source>
        <dbReference type="EMBL" id="KAH0821539.1"/>
    </source>
</evidence>
<dbReference type="AlphaFoldDB" id="A0A8J6HVN9"/>